<dbReference type="OrthoDB" id="412788at2759"/>
<sequence>MNEKAPPITELPEKRHVQTTFNYWDDPGDGSKPTPIVIGGGRISNKRPHLPHDFVVTDISGDEDKYTLDSHGFQYCRHESLEKDFVDEHAIQTLYYDQCRQFLKDVTGASRVHIFNHKVRRGPTQWHHLGFSNLTNRGPVTRTHVDQSYDGAELRLRWEFPKEADELVKRRYQIINVWRPIATIQKDPIATADSSSVPDSDLVAANMTEDGFKGEQWVVRHNPAHRWYYKNLLTPDEVLLIKCFDSTTWVARRSLHSAFEDAAHRDKESRQSIELVLGCASFTLLLVSPRGPDIDKLRGSDHLADSVSDLPAWRSSG</sequence>
<evidence type="ECO:0000313" key="3">
    <source>
        <dbReference type="EMBL" id="KAF2452010.1"/>
    </source>
</evidence>
<dbReference type="AlphaFoldDB" id="A0A9P4PXD7"/>
<dbReference type="PANTHER" id="PTHR34598">
    <property type="entry name" value="BLL6449 PROTEIN"/>
    <property type="match status" value="1"/>
</dbReference>
<dbReference type="GO" id="GO:0016491">
    <property type="term" value="F:oxidoreductase activity"/>
    <property type="evidence" value="ECO:0007669"/>
    <property type="project" value="UniProtKB-KW"/>
</dbReference>
<comment type="similarity">
    <text evidence="2">Belongs to the asaB hydroxylase/desaturase family.</text>
</comment>
<comment type="caution">
    <text evidence="3">The sequence shown here is derived from an EMBL/GenBank/DDBJ whole genome shotgun (WGS) entry which is preliminary data.</text>
</comment>
<evidence type="ECO:0000313" key="4">
    <source>
        <dbReference type="Proteomes" id="UP000799764"/>
    </source>
</evidence>
<dbReference type="Proteomes" id="UP000799764">
    <property type="component" value="Unassembled WGS sequence"/>
</dbReference>
<name>A0A9P4PXD7_9PLEO</name>
<evidence type="ECO:0000256" key="2">
    <source>
        <dbReference type="ARBA" id="ARBA00023604"/>
    </source>
</evidence>
<accession>A0A9P4PXD7</accession>
<keyword evidence="1" id="KW-0560">Oxidoreductase</keyword>
<dbReference type="PANTHER" id="PTHR34598:SF3">
    <property type="entry name" value="OXIDOREDUCTASE AN1597"/>
    <property type="match status" value="1"/>
</dbReference>
<organism evidence="3 4">
    <name type="scientific">Karstenula rhodostoma CBS 690.94</name>
    <dbReference type="NCBI Taxonomy" id="1392251"/>
    <lineage>
        <taxon>Eukaryota</taxon>
        <taxon>Fungi</taxon>
        <taxon>Dikarya</taxon>
        <taxon>Ascomycota</taxon>
        <taxon>Pezizomycotina</taxon>
        <taxon>Dothideomycetes</taxon>
        <taxon>Pleosporomycetidae</taxon>
        <taxon>Pleosporales</taxon>
        <taxon>Massarineae</taxon>
        <taxon>Didymosphaeriaceae</taxon>
        <taxon>Karstenula</taxon>
    </lineage>
</organism>
<evidence type="ECO:0008006" key="5">
    <source>
        <dbReference type="Google" id="ProtNLM"/>
    </source>
</evidence>
<keyword evidence="4" id="KW-1185">Reference proteome</keyword>
<protein>
    <recommendedName>
        <fullName evidence="5">Methyltransferase</fullName>
    </recommendedName>
</protein>
<reference evidence="3" key="1">
    <citation type="journal article" date="2020" name="Stud. Mycol.">
        <title>101 Dothideomycetes genomes: a test case for predicting lifestyles and emergence of pathogens.</title>
        <authorList>
            <person name="Haridas S."/>
            <person name="Albert R."/>
            <person name="Binder M."/>
            <person name="Bloem J."/>
            <person name="Labutti K."/>
            <person name="Salamov A."/>
            <person name="Andreopoulos B."/>
            <person name="Baker S."/>
            <person name="Barry K."/>
            <person name="Bills G."/>
            <person name="Bluhm B."/>
            <person name="Cannon C."/>
            <person name="Castanera R."/>
            <person name="Culley D."/>
            <person name="Daum C."/>
            <person name="Ezra D."/>
            <person name="Gonzalez J."/>
            <person name="Henrissat B."/>
            <person name="Kuo A."/>
            <person name="Liang C."/>
            <person name="Lipzen A."/>
            <person name="Lutzoni F."/>
            <person name="Magnuson J."/>
            <person name="Mondo S."/>
            <person name="Nolan M."/>
            <person name="Ohm R."/>
            <person name="Pangilinan J."/>
            <person name="Park H.-J."/>
            <person name="Ramirez L."/>
            <person name="Alfaro M."/>
            <person name="Sun H."/>
            <person name="Tritt A."/>
            <person name="Yoshinaga Y."/>
            <person name="Zwiers L.-H."/>
            <person name="Turgeon B."/>
            <person name="Goodwin S."/>
            <person name="Spatafora J."/>
            <person name="Crous P."/>
            <person name="Grigoriev I."/>
        </authorList>
    </citation>
    <scope>NUCLEOTIDE SEQUENCE</scope>
    <source>
        <strain evidence="3">CBS 690.94</strain>
    </source>
</reference>
<evidence type="ECO:0000256" key="1">
    <source>
        <dbReference type="ARBA" id="ARBA00023002"/>
    </source>
</evidence>
<dbReference type="NCBIfam" id="NF041278">
    <property type="entry name" value="CmcJ_NvfI_EfuI"/>
    <property type="match status" value="1"/>
</dbReference>
<proteinExistence type="inferred from homology"/>
<dbReference type="InterPro" id="IPR044053">
    <property type="entry name" value="AsaB-like"/>
</dbReference>
<gene>
    <name evidence="3" type="ORF">P171DRAFT_468399</name>
</gene>
<dbReference type="EMBL" id="MU001492">
    <property type="protein sequence ID" value="KAF2452010.1"/>
    <property type="molecule type" value="Genomic_DNA"/>
</dbReference>